<dbReference type="PANTHER" id="PTHR24321:SF8">
    <property type="entry name" value="ESTRADIOL 17-BETA-DEHYDROGENASE 8-RELATED"/>
    <property type="match status" value="1"/>
</dbReference>
<evidence type="ECO:0000256" key="1">
    <source>
        <dbReference type="ARBA" id="ARBA00006484"/>
    </source>
</evidence>
<evidence type="ECO:0000256" key="2">
    <source>
        <dbReference type="ARBA" id="ARBA00023002"/>
    </source>
</evidence>
<name>A0ABT8S5Q5_9BURK</name>
<dbReference type="PANTHER" id="PTHR24321">
    <property type="entry name" value="DEHYDROGENASES, SHORT CHAIN"/>
    <property type="match status" value="1"/>
</dbReference>
<dbReference type="SMART" id="SM00822">
    <property type="entry name" value="PKS_KR"/>
    <property type="match status" value="1"/>
</dbReference>
<dbReference type="PRINTS" id="PR00080">
    <property type="entry name" value="SDRFAMILY"/>
</dbReference>
<protein>
    <submittedName>
        <fullName evidence="5">SDR family NAD(P)-dependent oxidoreductase</fullName>
    </submittedName>
</protein>
<dbReference type="InterPro" id="IPR036291">
    <property type="entry name" value="NAD(P)-bd_dom_sf"/>
</dbReference>
<dbReference type="Proteomes" id="UP001169027">
    <property type="component" value="Unassembled WGS sequence"/>
</dbReference>
<feature type="domain" description="Ketoreductase" evidence="4">
    <location>
        <begin position="21"/>
        <end position="195"/>
    </location>
</feature>
<evidence type="ECO:0000313" key="6">
    <source>
        <dbReference type="Proteomes" id="UP001169027"/>
    </source>
</evidence>
<dbReference type="RefSeq" id="WP_301811710.1">
    <property type="nucleotide sequence ID" value="NZ_JAUJZH010000013.1"/>
</dbReference>
<dbReference type="PROSITE" id="PS00061">
    <property type="entry name" value="ADH_SHORT"/>
    <property type="match status" value="1"/>
</dbReference>
<keyword evidence="3" id="KW-0520">NAD</keyword>
<evidence type="ECO:0000313" key="5">
    <source>
        <dbReference type="EMBL" id="MDO1534251.1"/>
    </source>
</evidence>
<evidence type="ECO:0000259" key="4">
    <source>
        <dbReference type="SMART" id="SM00822"/>
    </source>
</evidence>
<gene>
    <name evidence="5" type="ORF">Q2T77_18340</name>
</gene>
<dbReference type="InterPro" id="IPR002347">
    <property type="entry name" value="SDR_fam"/>
</dbReference>
<comment type="caution">
    <text evidence="5">The sequence shown here is derived from an EMBL/GenBank/DDBJ whole genome shotgun (WGS) entry which is preliminary data.</text>
</comment>
<comment type="similarity">
    <text evidence="1">Belongs to the short-chain dehydrogenases/reductases (SDR) family.</text>
</comment>
<sequence length="254" mass="26482">MQAHAPLAPADLKVEGRLAGRRILVTGAASGIGHSVAELFLRAGARVAALDRQRPEGLPGEALCLEADVTDPDAVERAVAHAAEAFGGLDGLVNAAGIANTDWADQVSLADWKRVLEVNLTGSFIVCRACLPHLREAGAGTIVNFASGQGLAPFKQRSAYAASKAGVISLTRSLAIEWAPQVRVNTVCPGAVDTPMVRGGYSPEELREQVGPRYALGRIGEPHEIALAALYLSSAESSFVTGIVLAVDGGRSYH</sequence>
<accession>A0ABT8S5Q5</accession>
<dbReference type="Gene3D" id="3.40.50.720">
    <property type="entry name" value="NAD(P)-binding Rossmann-like Domain"/>
    <property type="match status" value="1"/>
</dbReference>
<dbReference type="SUPFAM" id="SSF51735">
    <property type="entry name" value="NAD(P)-binding Rossmann-fold domains"/>
    <property type="match status" value="1"/>
</dbReference>
<evidence type="ECO:0000256" key="3">
    <source>
        <dbReference type="ARBA" id="ARBA00023027"/>
    </source>
</evidence>
<reference evidence="5" key="1">
    <citation type="submission" date="2023-06" db="EMBL/GenBank/DDBJ databases">
        <authorList>
            <person name="Jiang Y."/>
            <person name="Liu Q."/>
        </authorList>
    </citation>
    <scope>NUCLEOTIDE SEQUENCE</scope>
    <source>
        <strain evidence="5">CGMCC 1.12090</strain>
    </source>
</reference>
<proteinExistence type="inferred from homology"/>
<dbReference type="PRINTS" id="PR00081">
    <property type="entry name" value="GDHRDH"/>
</dbReference>
<organism evidence="5 6">
    <name type="scientific">Variovorax ginsengisoli</name>
    <dbReference type="NCBI Taxonomy" id="363844"/>
    <lineage>
        <taxon>Bacteria</taxon>
        <taxon>Pseudomonadati</taxon>
        <taxon>Pseudomonadota</taxon>
        <taxon>Betaproteobacteria</taxon>
        <taxon>Burkholderiales</taxon>
        <taxon>Comamonadaceae</taxon>
        <taxon>Variovorax</taxon>
    </lineage>
</organism>
<dbReference type="Pfam" id="PF13561">
    <property type="entry name" value="adh_short_C2"/>
    <property type="match status" value="1"/>
</dbReference>
<dbReference type="CDD" id="cd05233">
    <property type="entry name" value="SDR_c"/>
    <property type="match status" value="1"/>
</dbReference>
<dbReference type="NCBIfam" id="NF005559">
    <property type="entry name" value="PRK07231.1"/>
    <property type="match status" value="1"/>
</dbReference>
<dbReference type="InterPro" id="IPR020904">
    <property type="entry name" value="Sc_DH/Rdtase_CS"/>
</dbReference>
<keyword evidence="2" id="KW-0560">Oxidoreductase</keyword>
<dbReference type="EMBL" id="JAUKVY010000013">
    <property type="protein sequence ID" value="MDO1534251.1"/>
    <property type="molecule type" value="Genomic_DNA"/>
</dbReference>
<dbReference type="InterPro" id="IPR057326">
    <property type="entry name" value="KR_dom"/>
</dbReference>
<keyword evidence="6" id="KW-1185">Reference proteome</keyword>